<feature type="domain" description="DNA helicase DnaB-like N-terminal" evidence="4">
    <location>
        <begin position="169"/>
        <end position="235"/>
    </location>
</feature>
<dbReference type="InterPro" id="IPR007693">
    <property type="entry name" value="DNA_helicase_DnaB-like_N"/>
</dbReference>
<dbReference type="GO" id="GO:0005524">
    <property type="term" value="F:ATP binding"/>
    <property type="evidence" value="ECO:0007669"/>
    <property type="project" value="InterPro"/>
</dbReference>
<comment type="caution">
    <text evidence="5">The sequence shown here is derived from an EMBL/GenBank/DDBJ whole genome shotgun (WGS) entry which is preliminary data.</text>
</comment>
<accession>A0A8J4DMP7</accession>
<dbReference type="SUPFAM" id="SSF48024">
    <property type="entry name" value="N-terminal domain of DnaB helicase"/>
    <property type="match status" value="2"/>
</dbReference>
<name>A0A8J4DMP7_9ACTN</name>
<proteinExistence type="predicted"/>
<dbReference type="EMBL" id="BOOY01000041">
    <property type="protein sequence ID" value="GIJ06375.1"/>
    <property type="molecule type" value="Genomic_DNA"/>
</dbReference>
<gene>
    <name evidence="5" type="ORF">Sya03_57270</name>
</gene>
<evidence type="ECO:0000313" key="6">
    <source>
        <dbReference type="Proteomes" id="UP000652013"/>
    </source>
</evidence>
<dbReference type="GO" id="GO:0003677">
    <property type="term" value="F:DNA binding"/>
    <property type="evidence" value="ECO:0007669"/>
    <property type="project" value="UniProtKB-KW"/>
</dbReference>
<protein>
    <recommendedName>
        <fullName evidence="4">DNA helicase DnaB-like N-terminal domain-containing protein</fullName>
    </recommendedName>
</protein>
<feature type="region of interest" description="Disordered" evidence="3">
    <location>
        <begin position="286"/>
        <end position="329"/>
    </location>
</feature>
<dbReference type="GO" id="GO:0005829">
    <property type="term" value="C:cytosol"/>
    <property type="evidence" value="ECO:0007669"/>
    <property type="project" value="TreeGrafter"/>
</dbReference>
<dbReference type="InterPro" id="IPR036185">
    <property type="entry name" value="DNA_heli_DnaB-like_N_sf"/>
</dbReference>
<evidence type="ECO:0000256" key="1">
    <source>
        <dbReference type="ARBA" id="ARBA00022705"/>
    </source>
</evidence>
<evidence type="ECO:0000313" key="5">
    <source>
        <dbReference type="EMBL" id="GIJ06375.1"/>
    </source>
</evidence>
<dbReference type="Proteomes" id="UP000652013">
    <property type="component" value="Unassembled WGS sequence"/>
</dbReference>
<dbReference type="Pfam" id="PF00772">
    <property type="entry name" value="DnaB"/>
    <property type="match status" value="2"/>
</dbReference>
<dbReference type="AlphaFoldDB" id="A0A8J4DMP7"/>
<dbReference type="InterPro" id="IPR016136">
    <property type="entry name" value="DNA_helicase_N/primase_C"/>
</dbReference>
<dbReference type="GO" id="GO:0003678">
    <property type="term" value="F:DNA helicase activity"/>
    <property type="evidence" value="ECO:0007669"/>
    <property type="project" value="InterPro"/>
</dbReference>
<keyword evidence="6" id="KW-1185">Reference proteome</keyword>
<keyword evidence="2" id="KW-0238">DNA-binding</keyword>
<evidence type="ECO:0000256" key="3">
    <source>
        <dbReference type="SAM" id="MobiDB-lite"/>
    </source>
</evidence>
<keyword evidence="1" id="KW-0235">DNA replication</keyword>
<evidence type="ECO:0000259" key="4">
    <source>
        <dbReference type="Pfam" id="PF00772"/>
    </source>
</evidence>
<dbReference type="PANTHER" id="PTHR30153:SF2">
    <property type="entry name" value="REPLICATIVE DNA HELICASE"/>
    <property type="match status" value="1"/>
</dbReference>
<organism evidence="5 6">
    <name type="scientific">Spirilliplanes yamanashiensis</name>
    <dbReference type="NCBI Taxonomy" id="42233"/>
    <lineage>
        <taxon>Bacteria</taxon>
        <taxon>Bacillati</taxon>
        <taxon>Actinomycetota</taxon>
        <taxon>Actinomycetes</taxon>
        <taxon>Micromonosporales</taxon>
        <taxon>Micromonosporaceae</taxon>
        <taxon>Spirilliplanes</taxon>
    </lineage>
</organism>
<dbReference type="Gene3D" id="1.10.860.10">
    <property type="entry name" value="DNAb Helicase, Chain A"/>
    <property type="match status" value="2"/>
</dbReference>
<feature type="domain" description="DNA helicase DnaB-like N-terminal" evidence="4">
    <location>
        <begin position="7"/>
        <end position="100"/>
    </location>
</feature>
<dbReference type="PANTHER" id="PTHR30153">
    <property type="entry name" value="REPLICATIVE DNA HELICASE DNAB"/>
    <property type="match status" value="1"/>
</dbReference>
<dbReference type="RefSeq" id="WP_203941558.1">
    <property type="nucleotide sequence ID" value="NZ_BAAAGJ010000013.1"/>
</dbReference>
<reference evidence="5" key="1">
    <citation type="submission" date="2021-01" db="EMBL/GenBank/DDBJ databases">
        <title>Whole genome shotgun sequence of Spirilliplanes yamanashiensis NBRC 15828.</title>
        <authorList>
            <person name="Komaki H."/>
            <person name="Tamura T."/>
        </authorList>
    </citation>
    <scope>NUCLEOTIDE SEQUENCE</scope>
    <source>
        <strain evidence="5">NBRC 15828</strain>
    </source>
</reference>
<sequence>MHSLADQAELALIGALLAEEPPPAEVSYLRAEDFAHRAHGTLFEVITKLRHDYPALYGDALINVVALRADTRGVDASWLADVRNACPEPAHVAAYARMVQAAGFRRDVATHAERIATAAAHTVDVDGQAHLVKLADALARQAEVYAAFHTFQAADPDHVGTGPVDQWRVATEEELLADLLQHPEQASDIAVFVHRDTFTSEQRREVFETLVRLGYDGEDIDEVIVCWEMARTRALTPRDPDGVRADAREPDVALLHRLATTRTTRSAIEAGRDLVADDIQRSLATHLGGLDSTRPRTEPVAERTAGLDPHLHPPAPLAPPASPIPRIER</sequence>
<evidence type="ECO:0000256" key="2">
    <source>
        <dbReference type="ARBA" id="ARBA00023125"/>
    </source>
</evidence>
<feature type="compositionally biased region" description="Pro residues" evidence="3">
    <location>
        <begin position="312"/>
        <end position="323"/>
    </location>
</feature>
<dbReference type="GO" id="GO:0006260">
    <property type="term" value="P:DNA replication"/>
    <property type="evidence" value="ECO:0007669"/>
    <property type="project" value="UniProtKB-KW"/>
</dbReference>